<proteinExistence type="predicted"/>
<dbReference type="InterPro" id="IPR001845">
    <property type="entry name" value="HTH_ArsR_DNA-bd_dom"/>
</dbReference>
<feature type="domain" description="HTH arsR-type" evidence="5">
    <location>
        <begin position="2"/>
        <end position="96"/>
    </location>
</feature>
<evidence type="ECO:0000256" key="1">
    <source>
        <dbReference type="ARBA" id="ARBA00022849"/>
    </source>
</evidence>
<dbReference type="PANTHER" id="PTHR33154">
    <property type="entry name" value="TRANSCRIPTIONAL REGULATOR, ARSR FAMILY"/>
    <property type="match status" value="1"/>
</dbReference>
<dbReference type="NCBIfam" id="NF007528">
    <property type="entry name" value="PRK10141.1"/>
    <property type="match status" value="1"/>
</dbReference>
<evidence type="ECO:0000256" key="2">
    <source>
        <dbReference type="ARBA" id="ARBA00023015"/>
    </source>
</evidence>
<dbReference type="GO" id="GO:0046685">
    <property type="term" value="P:response to arsenic-containing substance"/>
    <property type="evidence" value="ECO:0007669"/>
    <property type="project" value="UniProtKB-KW"/>
</dbReference>
<keyword evidence="1" id="KW-0059">Arsenical resistance</keyword>
<dbReference type="SMART" id="SM00418">
    <property type="entry name" value="HTH_ARSR"/>
    <property type="match status" value="1"/>
</dbReference>
<evidence type="ECO:0000313" key="6">
    <source>
        <dbReference type="EMBL" id="NVF12678.1"/>
    </source>
</evidence>
<dbReference type="PROSITE" id="PS50987">
    <property type="entry name" value="HTH_ARSR_2"/>
    <property type="match status" value="1"/>
</dbReference>
<evidence type="ECO:0000313" key="7">
    <source>
        <dbReference type="Proteomes" id="UP000589984"/>
    </source>
</evidence>
<accession>A0A7Y6R972</accession>
<keyword evidence="2" id="KW-0805">Transcription regulation</keyword>
<dbReference type="SUPFAM" id="SSF46785">
    <property type="entry name" value="Winged helix' DNA-binding domain"/>
    <property type="match status" value="1"/>
</dbReference>
<dbReference type="NCBIfam" id="NF033788">
    <property type="entry name" value="HTH_metalloreg"/>
    <property type="match status" value="1"/>
</dbReference>
<dbReference type="GO" id="GO:0003677">
    <property type="term" value="F:DNA binding"/>
    <property type="evidence" value="ECO:0007669"/>
    <property type="project" value="UniProtKB-KW"/>
</dbReference>
<comment type="caution">
    <text evidence="6">The sequence shown here is derived from an EMBL/GenBank/DDBJ whole genome shotgun (WGS) entry which is preliminary data.</text>
</comment>
<keyword evidence="7" id="KW-1185">Reference proteome</keyword>
<dbReference type="GO" id="GO:0003700">
    <property type="term" value="F:DNA-binding transcription factor activity"/>
    <property type="evidence" value="ECO:0007669"/>
    <property type="project" value="InterPro"/>
</dbReference>
<evidence type="ECO:0000259" key="5">
    <source>
        <dbReference type="PROSITE" id="PS50987"/>
    </source>
</evidence>
<dbReference type="PANTHER" id="PTHR33154:SF18">
    <property type="entry name" value="ARSENICAL RESISTANCE OPERON REPRESSOR"/>
    <property type="match status" value="1"/>
</dbReference>
<organism evidence="6 7">
    <name type="scientific">Vreelandella maris</name>
    <dbReference type="NCBI Taxonomy" id="2729617"/>
    <lineage>
        <taxon>Bacteria</taxon>
        <taxon>Pseudomonadati</taxon>
        <taxon>Pseudomonadota</taxon>
        <taxon>Gammaproteobacteria</taxon>
        <taxon>Oceanospirillales</taxon>
        <taxon>Halomonadaceae</taxon>
        <taxon>Vreelandella</taxon>
    </lineage>
</organism>
<dbReference type="CDD" id="cd00090">
    <property type="entry name" value="HTH_ARSR"/>
    <property type="match status" value="1"/>
</dbReference>
<dbReference type="InterPro" id="IPR036388">
    <property type="entry name" value="WH-like_DNA-bd_sf"/>
</dbReference>
<dbReference type="InterPro" id="IPR011991">
    <property type="entry name" value="ArsR-like_HTH"/>
</dbReference>
<gene>
    <name evidence="6" type="ORF">HUO07_00605</name>
</gene>
<dbReference type="FunFam" id="1.10.10.10:FF:000279">
    <property type="entry name" value="Transcriptional regulator, ArsR family"/>
    <property type="match status" value="1"/>
</dbReference>
<keyword evidence="3" id="KW-0238">DNA-binding</keyword>
<protein>
    <submittedName>
        <fullName evidence="6">Metalloregulator ArsR/SmtB family transcription factor</fullName>
    </submittedName>
</protein>
<reference evidence="6 7" key="1">
    <citation type="submission" date="2020-06" db="EMBL/GenBank/DDBJ databases">
        <title>Halomonas sp. QX-1 draft genome sequence.</title>
        <authorList>
            <person name="Qiu X."/>
        </authorList>
    </citation>
    <scope>NUCLEOTIDE SEQUENCE [LARGE SCALE GENOMIC DNA]</scope>
    <source>
        <strain evidence="6 7">QX-1</strain>
    </source>
</reference>
<dbReference type="RefSeq" id="WP_008957347.1">
    <property type="nucleotide sequence ID" value="NZ_CAXBNY010000063.1"/>
</dbReference>
<keyword evidence="4" id="KW-0804">Transcription</keyword>
<dbReference type="Pfam" id="PF01022">
    <property type="entry name" value="HTH_5"/>
    <property type="match status" value="1"/>
</dbReference>
<dbReference type="PRINTS" id="PR00778">
    <property type="entry name" value="HTHARSR"/>
</dbReference>
<dbReference type="Gene3D" id="1.10.10.10">
    <property type="entry name" value="Winged helix-like DNA-binding domain superfamily/Winged helix DNA-binding domain"/>
    <property type="match status" value="1"/>
</dbReference>
<name>A0A7Y6R972_9GAMM</name>
<dbReference type="InterPro" id="IPR051081">
    <property type="entry name" value="HTH_MetalResp_TranReg"/>
</dbReference>
<dbReference type="Proteomes" id="UP000589984">
    <property type="component" value="Unassembled WGS sequence"/>
</dbReference>
<evidence type="ECO:0000256" key="3">
    <source>
        <dbReference type="ARBA" id="ARBA00023125"/>
    </source>
</evidence>
<dbReference type="InterPro" id="IPR036390">
    <property type="entry name" value="WH_DNA-bd_sf"/>
</dbReference>
<sequence>MVGNVTAPQALQVFKCLSDETRLMLVLLIAQEQELCVCEMTHALQESQPKVSRHLAQLRQCGLLSDQREGQWVYYRLASQLPAWAHDIVQAGTQGSAVQLAALTQRLTRMGDRPARRAALC</sequence>
<dbReference type="AlphaFoldDB" id="A0A7Y6R972"/>
<evidence type="ECO:0000256" key="4">
    <source>
        <dbReference type="ARBA" id="ARBA00023163"/>
    </source>
</evidence>
<dbReference type="EMBL" id="JABWCV010000001">
    <property type="protein sequence ID" value="NVF12678.1"/>
    <property type="molecule type" value="Genomic_DNA"/>
</dbReference>